<protein>
    <submittedName>
        <fullName evidence="1">Uncharacterized protein</fullName>
    </submittedName>
</protein>
<evidence type="ECO:0000313" key="2">
    <source>
        <dbReference type="Proteomes" id="UP001229651"/>
    </source>
</evidence>
<name>A0ABU0F4D3_9PSEU</name>
<comment type="caution">
    <text evidence="1">The sequence shown here is derived from an EMBL/GenBank/DDBJ whole genome shotgun (WGS) entry which is preliminary data.</text>
</comment>
<dbReference type="EMBL" id="JAUSUT010000001">
    <property type="protein sequence ID" value="MDQ0382441.1"/>
    <property type="molecule type" value="Genomic_DNA"/>
</dbReference>
<evidence type="ECO:0000313" key="1">
    <source>
        <dbReference type="EMBL" id="MDQ0382441.1"/>
    </source>
</evidence>
<gene>
    <name evidence="1" type="ORF">FB470_006435</name>
</gene>
<dbReference type="Proteomes" id="UP001229651">
    <property type="component" value="Unassembled WGS sequence"/>
</dbReference>
<accession>A0ABU0F4D3</accession>
<proteinExistence type="predicted"/>
<dbReference type="RefSeq" id="WP_306997632.1">
    <property type="nucleotide sequence ID" value="NZ_JAUSUT010000001.1"/>
</dbReference>
<organism evidence="1 2">
    <name type="scientific">Amycolatopsis thermophila</name>
    <dbReference type="NCBI Taxonomy" id="206084"/>
    <lineage>
        <taxon>Bacteria</taxon>
        <taxon>Bacillati</taxon>
        <taxon>Actinomycetota</taxon>
        <taxon>Actinomycetes</taxon>
        <taxon>Pseudonocardiales</taxon>
        <taxon>Pseudonocardiaceae</taxon>
        <taxon>Amycolatopsis</taxon>
    </lineage>
</organism>
<reference evidence="1 2" key="1">
    <citation type="submission" date="2023-07" db="EMBL/GenBank/DDBJ databases">
        <title>Sequencing the genomes of 1000 actinobacteria strains.</title>
        <authorList>
            <person name="Klenk H.-P."/>
        </authorList>
    </citation>
    <scope>NUCLEOTIDE SEQUENCE [LARGE SCALE GENOMIC DNA]</scope>
    <source>
        <strain evidence="1 2">DSM 45805</strain>
    </source>
</reference>
<sequence>MSKWFEATASLHTPSAYEAHGLHWLEANKRISPEMRAARKALDEFRAAWPPPPSPESLGQLVVSEPTNPAAFGVIAFLANHSPEEIRNVWMAALSRADRPLCERLNDATHAAINATREERIADLRRKLEEMLPRLAELGAGLSANEFRSPSFTATRKAAAQFSELFDEYLPLHRAALAEGMRLVRRSTELQVRQVHPEHFFGPDGGLELDEQREEVAA</sequence>
<keyword evidence="2" id="KW-1185">Reference proteome</keyword>